<dbReference type="EMBL" id="FNJC01000004">
    <property type="protein sequence ID" value="SDP38345.1"/>
    <property type="molecule type" value="Genomic_DNA"/>
</dbReference>
<evidence type="ECO:0000313" key="1">
    <source>
        <dbReference type="EMBL" id="SDP38345.1"/>
    </source>
</evidence>
<protein>
    <submittedName>
        <fullName evidence="1">Transcriptional regulator, AlpA family</fullName>
    </submittedName>
</protein>
<name>A0A1H0S9K7_9HYPH</name>
<comment type="caution">
    <text evidence="1">The sequence shown here is derived from an EMBL/GenBank/DDBJ whole genome shotgun (WGS) entry which is preliminary data.</text>
</comment>
<gene>
    <name evidence="1" type="ORF">SAMN04488061_2791</name>
</gene>
<keyword evidence="2" id="KW-1185">Reference proteome</keyword>
<dbReference type="Proteomes" id="UP000198795">
    <property type="component" value="Unassembled WGS sequence"/>
</dbReference>
<accession>A0A1H0S9K7</accession>
<reference evidence="1 2" key="1">
    <citation type="submission" date="2016-10" db="EMBL/GenBank/DDBJ databases">
        <authorList>
            <person name="Varghese N."/>
            <person name="Submissions S."/>
        </authorList>
    </citation>
    <scope>NUCLEOTIDE SEQUENCE [LARGE SCALE GENOMIC DNA]</scope>
    <source>
        <strain evidence="1 2">CGMCC 1.6497</strain>
    </source>
</reference>
<organism evidence="1 2">
    <name type="scientific">Filomicrobium insigne</name>
    <dbReference type="NCBI Taxonomy" id="418854"/>
    <lineage>
        <taxon>Bacteria</taxon>
        <taxon>Pseudomonadati</taxon>
        <taxon>Pseudomonadota</taxon>
        <taxon>Alphaproteobacteria</taxon>
        <taxon>Hyphomicrobiales</taxon>
        <taxon>Hyphomicrobiaceae</taxon>
        <taxon>Filomicrobium</taxon>
    </lineage>
</organism>
<evidence type="ECO:0000313" key="2">
    <source>
        <dbReference type="Proteomes" id="UP000198795"/>
    </source>
</evidence>
<proteinExistence type="predicted"/>
<sequence length="96" mass="10671">MTTTEILENLRNSSAIAPAANMEKAKQSIIDRTASPDPLLKDREAAALLEVSLPTFWRRVKDGTVRKPIKIGSMSRWPRSEILEVIEKAKAARDVA</sequence>
<dbReference type="Gene3D" id="1.10.238.160">
    <property type="match status" value="1"/>
</dbReference>